<evidence type="ECO:0000313" key="3">
    <source>
        <dbReference type="EMBL" id="WTR75790.1"/>
    </source>
</evidence>
<dbReference type="Proteomes" id="UP001622594">
    <property type="component" value="Plasmid unnamed1"/>
</dbReference>
<protein>
    <submittedName>
        <fullName evidence="3">Uncharacterized protein</fullName>
    </submittedName>
</protein>
<feature type="transmembrane region" description="Helical" evidence="2">
    <location>
        <begin position="28"/>
        <end position="47"/>
    </location>
</feature>
<feature type="compositionally biased region" description="Low complexity" evidence="1">
    <location>
        <begin position="1"/>
        <end position="14"/>
    </location>
</feature>
<evidence type="ECO:0000256" key="2">
    <source>
        <dbReference type="SAM" id="Phobius"/>
    </source>
</evidence>
<keyword evidence="2" id="KW-0812">Transmembrane</keyword>
<reference evidence="3 4" key="1">
    <citation type="submission" date="2022-10" db="EMBL/GenBank/DDBJ databases">
        <title>The complete genomes of actinobacterial strains from the NBC collection.</title>
        <authorList>
            <person name="Joergensen T.S."/>
            <person name="Alvarez Arevalo M."/>
            <person name="Sterndorff E.B."/>
            <person name="Faurdal D."/>
            <person name="Vuksanovic O."/>
            <person name="Mourched A.-S."/>
            <person name="Charusanti P."/>
            <person name="Shaw S."/>
            <person name="Blin K."/>
            <person name="Weber T."/>
        </authorList>
    </citation>
    <scope>NUCLEOTIDE SEQUENCE [LARGE SCALE GENOMIC DNA]</scope>
    <source>
        <strain evidence="3 4">NBC_00123</strain>
        <plasmid evidence="3 4">unnamed1</plasmid>
    </source>
</reference>
<geneLocation type="plasmid" evidence="3 4">
    <name>unnamed1</name>
</geneLocation>
<evidence type="ECO:0000313" key="4">
    <source>
        <dbReference type="Proteomes" id="UP001622594"/>
    </source>
</evidence>
<dbReference type="EMBL" id="CP108189">
    <property type="protein sequence ID" value="WTR75790.1"/>
    <property type="molecule type" value="Genomic_DNA"/>
</dbReference>
<feature type="transmembrane region" description="Helical" evidence="2">
    <location>
        <begin position="59"/>
        <end position="76"/>
    </location>
</feature>
<keyword evidence="3" id="KW-0614">Plasmid</keyword>
<keyword evidence="2" id="KW-1133">Transmembrane helix</keyword>
<feature type="region of interest" description="Disordered" evidence="1">
    <location>
        <begin position="1"/>
        <end position="21"/>
    </location>
</feature>
<keyword evidence="2" id="KW-0472">Membrane</keyword>
<evidence type="ECO:0000256" key="1">
    <source>
        <dbReference type="SAM" id="MobiDB-lite"/>
    </source>
</evidence>
<sequence>MSDSTQQPAGEPVQQPAPEPAAEPAVAFLRRHGAVILLALLFLGYVLHDGPALRETIGVLATAAASGIALMAVTLVRRR</sequence>
<name>A0ABZ1LSK2_9ACTN</name>
<keyword evidence="4" id="KW-1185">Reference proteome</keyword>
<proteinExistence type="predicted"/>
<dbReference type="RefSeq" id="WP_327166889.1">
    <property type="nucleotide sequence ID" value="NZ_CP108189.1"/>
</dbReference>
<gene>
    <name evidence="3" type="ORF">OG814_41725</name>
</gene>
<accession>A0ABZ1LSK2</accession>
<organism evidence="3 4">
    <name type="scientific">Streptomyces zaomyceticus</name>
    <dbReference type="NCBI Taxonomy" id="68286"/>
    <lineage>
        <taxon>Bacteria</taxon>
        <taxon>Bacillati</taxon>
        <taxon>Actinomycetota</taxon>
        <taxon>Actinomycetes</taxon>
        <taxon>Kitasatosporales</taxon>
        <taxon>Streptomycetaceae</taxon>
        <taxon>Streptomyces</taxon>
    </lineage>
</organism>